<dbReference type="Gene3D" id="1.20.1050.10">
    <property type="match status" value="1"/>
</dbReference>
<dbReference type="Pfam" id="PF13359">
    <property type="entry name" value="DDE_Tnp_4"/>
    <property type="match status" value="1"/>
</dbReference>
<dbReference type="InterPro" id="IPR027805">
    <property type="entry name" value="Transposase_HTH_dom"/>
</dbReference>
<dbReference type="Pfam" id="PF14497">
    <property type="entry name" value="GST_C_3"/>
    <property type="match status" value="1"/>
</dbReference>
<dbReference type="CDD" id="cd03192">
    <property type="entry name" value="GST_C_Sigma_like"/>
    <property type="match status" value="1"/>
</dbReference>
<dbReference type="OrthoDB" id="10020990at2759"/>
<dbReference type="InterPro" id="IPR004045">
    <property type="entry name" value="Glutathione_S-Trfase_N"/>
</dbReference>
<dbReference type="InterPro" id="IPR040079">
    <property type="entry name" value="Glutathione_S-Trfase"/>
</dbReference>
<accession>A0A7D9ICM7</accession>
<dbReference type="SFLD" id="SFLDS00019">
    <property type="entry name" value="Glutathione_Transferase_(cytos"/>
    <property type="match status" value="1"/>
</dbReference>
<dbReference type="Proteomes" id="UP001152795">
    <property type="component" value="Unassembled WGS sequence"/>
</dbReference>
<evidence type="ECO:0000256" key="3">
    <source>
        <dbReference type="SAM" id="MobiDB-lite"/>
    </source>
</evidence>
<dbReference type="CDD" id="cd03039">
    <property type="entry name" value="GST_N_Sigma_like"/>
    <property type="match status" value="1"/>
</dbReference>
<dbReference type="PROSITE" id="PS50404">
    <property type="entry name" value="GST_NTER"/>
    <property type="match status" value="1"/>
</dbReference>
<evidence type="ECO:0000256" key="1">
    <source>
        <dbReference type="ARBA" id="ARBA00001968"/>
    </source>
</evidence>
<dbReference type="EMBL" id="CACRXK020004367">
    <property type="protein sequence ID" value="CAB4002474.1"/>
    <property type="molecule type" value="Genomic_DNA"/>
</dbReference>
<dbReference type="SUPFAM" id="SSF47616">
    <property type="entry name" value="GST C-terminal domain-like"/>
    <property type="match status" value="1"/>
</dbReference>
<comment type="cofactor">
    <cofactor evidence="1">
        <name>a divalent metal cation</name>
        <dbReference type="ChEBI" id="CHEBI:60240"/>
    </cofactor>
</comment>
<dbReference type="PANTHER" id="PTHR23080:SF141">
    <property type="entry name" value="TRANSPOSASE HELIX-TURN-HELIX DOMAIN-CONTAINING PROTEIN"/>
    <property type="match status" value="1"/>
</dbReference>
<evidence type="ECO:0000313" key="5">
    <source>
        <dbReference type="Proteomes" id="UP001152795"/>
    </source>
</evidence>
<comment type="caution">
    <text evidence="4">The sequence shown here is derived from an EMBL/GenBank/DDBJ whole genome shotgun (WGS) entry which is preliminary data.</text>
</comment>
<dbReference type="SFLD" id="SFLDG01205">
    <property type="entry name" value="AMPS.1"/>
    <property type="match status" value="1"/>
</dbReference>
<dbReference type="Pfam" id="PF13613">
    <property type="entry name" value="HTH_Tnp_4"/>
    <property type="match status" value="1"/>
</dbReference>
<evidence type="ECO:0000256" key="2">
    <source>
        <dbReference type="ARBA" id="ARBA00022723"/>
    </source>
</evidence>
<name>A0A7D9ICM7_PARCT</name>
<keyword evidence="2" id="KW-0479">Metal-binding</keyword>
<dbReference type="PANTHER" id="PTHR23080">
    <property type="entry name" value="THAP DOMAIN PROTEIN"/>
    <property type="match status" value="1"/>
</dbReference>
<dbReference type="GO" id="GO:0046872">
    <property type="term" value="F:metal ion binding"/>
    <property type="evidence" value="ECO:0007669"/>
    <property type="project" value="UniProtKB-KW"/>
</dbReference>
<feature type="region of interest" description="Disordered" evidence="3">
    <location>
        <begin position="499"/>
        <end position="520"/>
    </location>
</feature>
<protein>
    <submittedName>
        <fullName evidence="4">Nuclease HARBI1</fullName>
    </submittedName>
</protein>
<keyword evidence="5" id="KW-1185">Reference proteome</keyword>
<feature type="compositionally biased region" description="Polar residues" evidence="3">
    <location>
        <begin position="509"/>
        <end position="520"/>
    </location>
</feature>
<reference evidence="4" key="1">
    <citation type="submission" date="2020-04" db="EMBL/GenBank/DDBJ databases">
        <authorList>
            <person name="Alioto T."/>
            <person name="Alioto T."/>
            <person name="Gomez Garrido J."/>
        </authorList>
    </citation>
    <scope>NUCLEOTIDE SEQUENCE</scope>
    <source>
        <strain evidence="4">A484AB</strain>
    </source>
</reference>
<sequence length="520" mass="59406">MPAYKLIYFKSRGRGEMIRLAFAAAGVKYEDCRLTREEFEELKASGIVPFDQLPILEVDGKILAKSGTICKYVARETGFAPTESFEVAKADMIVDGIDDLMDKAEKFYTEKNEETKQKLFKEFYENHVPHALGIFEKLLKSRGGKYFADNKVSFTSNTKVCSNHFQAGYRSEECPNPTLYLKGYCPDKQKKTRPSPKKRESLIPIETIQNLIHIHNNIKKEPEDDFDEISNDYDTSDEIDATSNRNCFRYTGVTREKLDLVFDLIKGKAKSLRYWKGSVDTPGSRREKRGAQTRLLSCWEEFVLTLVRTRKGFDVHFLADTFGISVSQVSRIYNTWIIFLSEELSFLVPWPSRGEIKRVLPKQFQRIPNIRVIIDCCEFYIQKPLIPESQKTTWSSYKHYNTVKLLVGITPTGVISFLPPLWTGSTSDKEIVRNSGLINFLEEGDAVMTDKGFLIRDLLAFKKIQLISPAYCRGPRLSSNAVTHTRRVAALSVKQFNNSHVGSDEKQKTGTPLSQPKQSQ</sequence>
<feature type="non-terminal residue" evidence="4">
    <location>
        <position position="1"/>
    </location>
</feature>
<dbReference type="InterPro" id="IPR027806">
    <property type="entry name" value="HARBI1_dom"/>
</dbReference>
<proteinExistence type="predicted"/>
<gene>
    <name evidence="4" type="ORF">PACLA_8A085189</name>
</gene>
<evidence type="ECO:0000313" key="4">
    <source>
        <dbReference type="EMBL" id="CAB4002474.1"/>
    </source>
</evidence>
<dbReference type="InterPro" id="IPR036282">
    <property type="entry name" value="Glutathione-S-Trfase_C_sf"/>
</dbReference>
<dbReference type="InterPro" id="IPR004046">
    <property type="entry name" value="GST_C"/>
</dbReference>
<dbReference type="Pfam" id="PF02798">
    <property type="entry name" value="GST_N"/>
    <property type="match status" value="1"/>
</dbReference>
<dbReference type="Gene3D" id="3.40.30.10">
    <property type="entry name" value="Glutaredoxin"/>
    <property type="match status" value="1"/>
</dbReference>
<dbReference type="SUPFAM" id="SSF52833">
    <property type="entry name" value="Thioredoxin-like"/>
    <property type="match status" value="1"/>
</dbReference>
<organism evidence="4 5">
    <name type="scientific">Paramuricea clavata</name>
    <name type="common">Red gorgonian</name>
    <name type="synonym">Violescent sea-whip</name>
    <dbReference type="NCBI Taxonomy" id="317549"/>
    <lineage>
        <taxon>Eukaryota</taxon>
        <taxon>Metazoa</taxon>
        <taxon>Cnidaria</taxon>
        <taxon>Anthozoa</taxon>
        <taxon>Octocorallia</taxon>
        <taxon>Malacalcyonacea</taxon>
        <taxon>Plexauridae</taxon>
        <taxon>Paramuricea</taxon>
    </lineage>
</organism>
<dbReference type="InterPro" id="IPR036249">
    <property type="entry name" value="Thioredoxin-like_sf"/>
</dbReference>
<dbReference type="SFLD" id="SFLDG00363">
    <property type="entry name" value="AMPS_(cytGST):_Alpha-__Mu-__Pi"/>
    <property type="match status" value="1"/>
</dbReference>
<dbReference type="FunFam" id="3.40.30.10:FF:000258">
    <property type="entry name" value="Glutathione S-transferase"/>
    <property type="match status" value="1"/>
</dbReference>
<dbReference type="AlphaFoldDB" id="A0A7D9ICM7"/>